<dbReference type="AlphaFoldDB" id="A0A1G9Z195"/>
<dbReference type="Proteomes" id="UP000199451">
    <property type="component" value="Unassembled WGS sequence"/>
</dbReference>
<proteinExistence type="predicted"/>
<evidence type="ECO:0000313" key="1">
    <source>
        <dbReference type="EMBL" id="SDN15188.1"/>
    </source>
</evidence>
<dbReference type="InterPro" id="IPR007555">
    <property type="entry name" value="DUF499"/>
</dbReference>
<evidence type="ECO:0008006" key="3">
    <source>
        <dbReference type="Google" id="ProtNLM"/>
    </source>
</evidence>
<protein>
    <recommendedName>
        <fullName evidence="3">DUF499 domain-containing protein</fullName>
    </recommendedName>
</protein>
<gene>
    <name evidence="1" type="ORF">SAMN04487949_3505</name>
</gene>
<reference evidence="2" key="1">
    <citation type="submission" date="2016-10" db="EMBL/GenBank/DDBJ databases">
        <authorList>
            <person name="Varghese N."/>
            <person name="Submissions S."/>
        </authorList>
    </citation>
    <scope>NUCLEOTIDE SEQUENCE [LARGE SCALE GENOMIC DNA]</scope>
    <source>
        <strain evidence="2">CGMCC 1.10119</strain>
    </source>
</reference>
<keyword evidence="2" id="KW-1185">Reference proteome</keyword>
<dbReference type="STRING" id="660521.SAMN04487949_3505"/>
<accession>A0A1G9Z195</accession>
<sequence>MASTESLSRTIADTVTISRELREEGQIDGQVKLYNVDDDDEFEADASTFFDRTLMTQGLREAFVDLRDTLDGDANYGSHILYGPYGSGKSHQMVAMYHCFASPTDAGKFGDRHVDGFADALPDDDNSQAITVSLQDYQPDYLWEPFFDALDYDPGTYESGGYPDRQTILDAVGDRAVAYLVDELEDWFEPLSGDRKKVNRGFLQALLEAADDDDSALFAFVSVLRKGSEVHNILERENASEVNMNSKVSKREVLRHRLIDEIDEAAVVEIVEGYVDAYADNDHVPDSDIPSDLAREMRESYPFHPVLLQALETRYYADEGNQNTRGMIYLFSKILTTAADPEADPDDEDASKLIEETDLVTHGDIDAVIFEDELSRINFDRPNVCIDDIENRVDPDKIPYGRRILNTILLYSLKPDEGEGAGKAEIVMGSHQTGDLVSDIVLNLEQLYGVAWYLHKLNGKYAIRDRQNPNALIQNKASEVDEKIALEQIAETVTEVFGRNAFPAGFSEGDLKQVPDNRDIKVVVKANEWTQEDIETVIKNADGTPGREWRNTLVFVQPKSDKAIESGTGFIEKARYIEGAKRVLKDESLDGEIRSSVERQQEDELRELRDRVELAYGEIIDGDDLLTDFEFAAEMDLDVFVSDGEPLSAKDITTSVYAEGIDLRGFIWEIVDDLLDRRGEASIEDIYEQFLRQPTYPIPGSPGDVLDEAVKALDDKPVITHGSNGFSESLKGSSLDTTILRESDVERWTVDDVVEELRRRFGSGTIAIDIGNFELELLEDTEVWLEGDSHDSVMTAVGSLGQEDKYVLYSGTDIVTKAQSDATIHDISDAERIGTADVRGRIREALESSGRANTRRILEDIRRDDTVYLPGDETDRAFREAVNDFLVDDYLVDVDREYSETLGDRDPTDVTLVPVVPSDVGDKIIDYIDGLDGGEEFTVGSVTERFDSSVSEDAVQTFLLKNLGRDTEPEYVIASDGSGDPTRWSPGYQFRVPSGGWRFVFNGDDVANLRSKWRSEEDSGDVTYGEVRFKLNDRMGIPGPLQGTARIKETMTKLTLESGEDFTKVRDLFERMPDDAWNISVEINFE</sequence>
<dbReference type="Pfam" id="PF04465">
    <property type="entry name" value="DUF499"/>
    <property type="match status" value="1"/>
</dbReference>
<dbReference type="OrthoDB" id="25002at2157"/>
<evidence type="ECO:0000313" key="2">
    <source>
        <dbReference type="Proteomes" id="UP000199451"/>
    </source>
</evidence>
<dbReference type="RefSeq" id="WP_089699572.1">
    <property type="nucleotide sequence ID" value="NZ_FNHL01000006.1"/>
</dbReference>
<dbReference type="EMBL" id="FNHL01000006">
    <property type="protein sequence ID" value="SDN15188.1"/>
    <property type="molecule type" value="Genomic_DNA"/>
</dbReference>
<organism evidence="1 2">
    <name type="scientific">Halogranum gelatinilyticum</name>
    <dbReference type="NCBI Taxonomy" id="660521"/>
    <lineage>
        <taxon>Archaea</taxon>
        <taxon>Methanobacteriati</taxon>
        <taxon>Methanobacteriota</taxon>
        <taxon>Stenosarchaea group</taxon>
        <taxon>Halobacteria</taxon>
        <taxon>Halobacteriales</taxon>
        <taxon>Haloferacaceae</taxon>
    </lineage>
</organism>
<name>A0A1G9Z195_9EURY</name>